<dbReference type="CDD" id="cd22268">
    <property type="entry name" value="DPBB_RlpA-like"/>
    <property type="match status" value="1"/>
</dbReference>
<keyword evidence="3" id="KW-0449">Lipoprotein</keyword>
<dbReference type="GO" id="GO:0008932">
    <property type="term" value="F:lytic endotransglycosylase activity"/>
    <property type="evidence" value="ECO:0007669"/>
    <property type="project" value="UniProtKB-UniRule"/>
</dbReference>
<comment type="similarity">
    <text evidence="3 4">Belongs to the RlpA family.</text>
</comment>
<dbReference type="Pfam" id="PF03330">
    <property type="entry name" value="DPBB_1"/>
    <property type="match status" value="1"/>
</dbReference>
<organism evidence="7 8">
    <name type="scientific">Oceanisphaera profunda</name>
    <dbReference type="NCBI Taxonomy" id="1416627"/>
    <lineage>
        <taxon>Bacteria</taxon>
        <taxon>Pseudomonadati</taxon>
        <taxon>Pseudomonadota</taxon>
        <taxon>Gammaproteobacteria</taxon>
        <taxon>Aeromonadales</taxon>
        <taxon>Aeromonadaceae</taxon>
        <taxon>Oceanisphaera</taxon>
    </lineage>
</organism>
<dbReference type="InterPro" id="IPR034718">
    <property type="entry name" value="RlpA"/>
</dbReference>
<keyword evidence="8" id="KW-1185">Reference proteome</keyword>
<evidence type="ECO:0000313" key="8">
    <source>
        <dbReference type="Proteomes" id="UP000243937"/>
    </source>
</evidence>
<dbReference type="EC" id="4.2.2.-" evidence="3"/>
<dbReference type="GO" id="GO:0071555">
    <property type="term" value="P:cell wall organization"/>
    <property type="evidence" value="ECO:0007669"/>
    <property type="project" value="UniProtKB-KW"/>
</dbReference>
<dbReference type="KEGG" id="opf:CBP31_02295"/>
<sequence>MNVNLRKLGWLLLPLTLTLVLQACGSAPQSPVSGPVVVSAQQGKASYYGTRHHGRKTASGERFNKNALTAAHRTLPFGSLVRVTNLNNHKSIVVRINDRGPYAKGRIIDLSEQAAREINMVRAGVAQVRVELLK</sequence>
<keyword evidence="3" id="KW-1003">Cell membrane</keyword>
<dbReference type="NCBIfam" id="TIGR00413">
    <property type="entry name" value="rlpA"/>
    <property type="match status" value="1"/>
</dbReference>
<evidence type="ECO:0000313" key="7">
    <source>
        <dbReference type="EMBL" id="ART81603.1"/>
    </source>
</evidence>
<evidence type="ECO:0000256" key="4">
    <source>
        <dbReference type="RuleBase" id="RU003495"/>
    </source>
</evidence>
<dbReference type="PANTHER" id="PTHR34183:SF1">
    <property type="entry name" value="ENDOLYTIC PEPTIDOGLYCAN TRANSGLYCOSYLASE RLPA"/>
    <property type="match status" value="1"/>
</dbReference>
<evidence type="ECO:0000256" key="3">
    <source>
        <dbReference type="HAMAP-Rule" id="MF_02071"/>
    </source>
</evidence>
<dbReference type="GO" id="GO:0000270">
    <property type="term" value="P:peptidoglycan metabolic process"/>
    <property type="evidence" value="ECO:0007669"/>
    <property type="project" value="UniProtKB-UniRule"/>
</dbReference>
<proteinExistence type="inferred from homology"/>
<comment type="function">
    <text evidence="3">Lytic transglycosylase with a strong preference for naked glycan strands that lack stem peptides.</text>
</comment>
<dbReference type="AlphaFoldDB" id="A0A1Y0D266"/>
<feature type="domain" description="RlpA-like protein double-psi beta-barrel" evidence="6">
    <location>
        <begin position="41"/>
        <end position="130"/>
    </location>
</feature>
<evidence type="ECO:0000259" key="6">
    <source>
        <dbReference type="Pfam" id="PF03330"/>
    </source>
</evidence>
<keyword evidence="1 3" id="KW-0456">Lyase</keyword>
<dbReference type="InterPro" id="IPR036908">
    <property type="entry name" value="RlpA-like_sf"/>
</dbReference>
<dbReference type="PANTHER" id="PTHR34183">
    <property type="entry name" value="ENDOLYTIC PEPTIDOGLYCAN TRANSGLYCOSYLASE RLPA"/>
    <property type="match status" value="1"/>
</dbReference>
<reference evidence="7 8" key="1">
    <citation type="journal article" date="2014" name="Int. J. Syst. Evol. Microbiol.">
        <title>Oceanisphaera profunda sp. nov., a marine bacterium isolated from deep-sea sediment, and emended description of the genus Oceanisphaera.</title>
        <authorList>
            <person name="Xu Z."/>
            <person name="Zhang X.Y."/>
            <person name="Su H.N."/>
            <person name="Yu Z.C."/>
            <person name="Liu C."/>
            <person name="Li H."/>
            <person name="Chen X.L."/>
            <person name="Song X.Y."/>
            <person name="Xie B.B."/>
            <person name="Qin Q.L."/>
            <person name="Zhou B.C."/>
            <person name="Shi M."/>
            <person name="Huang Y."/>
            <person name="Zhang Y.Z."/>
        </authorList>
    </citation>
    <scope>NUCLEOTIDE SEQUENCE [LARGE SCALE GENOMIC DNA]</scope>
    <source>
        <strain evidence="7 8">SM1222</strain>
    </source>
</reference>
<dbReference type="RefSeq" id="WP_087034689.1">
    <property type="nucleotide sequence ID" value="NZ_CP021377.1"/>
</dbReference>
<dbReference type="PROSITE" id="PS51257">
    <property type="entry name" value="PROKAR_LIPOPROTEIN"/>
    <property type="match status" value="1"/>
</dbReference>
<dbReference type="EMBL" id="CP021377">
    <property type="protein sequence ID" value="ART81603.1"/>
    <property type="molecule type" value="Genomic_DNA"/>
</dbReference>
<dbReference type="GO" id="GO:0005886">
    <property type="term" value="C:plasma membrane"/>
    <property type="evidence" value="ECO:0007669"/>
    <property type="project" value="UniProtKB-SubCell"/>
</dbReference>
<dbReference type="InterPro" id="IPR012997">
    <property type="entry name" value="RplA"/>
</dbReference>
<evidence type="ECO:0000256" key="5">
    <source>
        <dbReference type="SAM" id="SignalP"/>
    </source>
</evidence>
<dbReference type="HAMAP" id="MF_02071">
    <property type="entry name" value="RlpA"/>
    <property type="match status" value="1"/>
</dbReference>
<gene>
    <name evidence="3" type="primary">rlpA</name>
    <name evidence="7" type="ORF">CBP31_02295</name>
</gene>
<feature type="chain" id="PRO_5011014545" description="Endolytic peptidoglycan transglycosylase RlpA" evidence="5">
    <location>
        <begin position="24"/>
        <end position="134"/>
    </location>
</feature>
<evidence type="ECO:0000256" key="2">
    <source>
        <dbReference type="ARBA" id="ARBA00023316"/>
    </source>
</evidence>
<dbReference type="InterPro" id="IPR009009">
    <property type="entry name" value="RlpA-like_DPBB"/>
</dbReference>
<keyword evidence="3" id="KW-0564">Palmitate</keyword>
<accession>A0A1Y0D266</accession>
<dbReference type="Gene3D" id="2.40.40.10">
    <property type="entry name" value="RlpA-like domain"/>
    <property type="match status" value="1"/>
</dbReference>
<dbReference type="Proteomes" id="UP000243937">
    <property type="component" value="Chromosome"/>
</dbReference>
<comment type="subcellular location">
    <subcellularLocation>
        <location evidence="3">Cell membrane</location>
        <topology evidence="3">Lipid-anchor</topology>
    </subcellularLocation>
</comment>
<protein>
    <recommendedName>
        <fullName evidence="3">Endolytic peptidoglycan transglycosylase RlpA</fullName>
        <ecNumber evidence="3">4.2.2.-</ecNumber>
    </recommendedName>
</protein>
<keyword evidence="2 3" id="KW-0961">Cell wall biogenesis/degradation</keyword>
<dbReference type="SUPFAM" id="SSF50685">
    <property type="entry name" value="Barwin-like endoglucanases"/>
    <property type="match status" value="1"/>
</dbReference>
<keyword evidence="5" id="KW-0732">Signal</keyword>
<name>A0A1Y0D266_9GAMM</name>
<keyword evidence="3" id="KW-0472">Membrane</keyword>
<evidence type="ECO:0000256" key="1">
    <source>
        <dbReference type="ARBA" id="ARBA00023239"/>
    </source>
</evidence>
<feature type="signal peptide" evidence="5">
    <location>
        <begin position="1"/>
        <end position="23"/>
    </location>
</feature>
<dbReference type="OrthoDB" id="9779128at2"/>